<feature type="coiled-coil region" evidence="1">
    <location>
        <begin position="19"/>
        <end position="46"/>
    </location>
</feature>
<dbReference type="OrthoDB" id="1737947at2759"/>
<feature type="compositionally biased region" description="Basic and acidic residues" evidence="2">
    <location>
        <begin position="187"/>
        <end position="202"/>
    </location>
</feature>
<gene>
    <name evidence="3" type="ORF">JCGZ_26608</name>
</gene>
<evidence type="ECO:0000313" key="3">
    <source>
        <dbReference type="EMBL" id="KDP24402.1"/>
    </source>
</evidence>
<dbReference type="Gene3D" id="1.20.58.130">
    <property type="match status" value="1"/>
</dbReference>
<evidence type="ECO:0000256" key="2">
    <source>
        <dbReference type="SAM" id="MobiDB-lite"/>
    </source>
</evidence>
<dbReference type="AlphaFoldDB" id="A0A067JKJ0"/>
<organism evidence="3 4">
    <name type="scientific">Jatropha curcas</name>
    <name type="common">Barbados nut</name>
    <dbReference type="NCBI Taxonomy" id="180498"/>
    <lineage>
        <taxon>Eukaryota</taxon>
        <taxon>Viridiplantae</taxon>
        <taxon>Streptophyta</taxon>
        <taxon>Embryophyta</taxon>
        <taxon>Tracheophyta</taxon>
        <taxon>Spermatophyta</taxon>
        <taxon>Magnoliopsida</taxon>
        <taxon>eudicotyledons</taxon>
        <taxon>Gunneridae</taxon>
        <taxon>Pentapetalae</taxon>
        <taxon>rosids</taxon>
        <taxon>fabids</taxon>
        <taxon>Malpighiales</taxon>
        <taxon>Euphorbiaceae</taxon>
        <taxon>Crotonoideae</taxon>
        <taxon>Jatropheae</taxon>
        <taxon>Jatropha</taxon>
    </lineage>
</organism>
<feature type="compositionally biased region" description="Basic residues" evidence="2">
    <location>
        <begin position="275"/>
        <end position="287"/>
    </location>
</feature>
<evidence type="ECO:0000313" key="4">
    <source>
        <dbReference type="Proteomes" id="UP000027138"/>
    </source>
</evidence>
<feature type="region of interest" description="Disordered" evidence="2">
    <location>
        <begin position="226"/>
        <end position="287"/>
    </location>
</feature>
<proteinExistence type="predicted"/>
<accession>A0A067JKJ0</accession>
<sequence length="287" mass="32504">MEQRVRALEQSMNSQEAFVGELSEQLDNVVQENEEITRAAKDMILELGVALRQELQALANEVTEVRGIINSEVSALRKEVDALRSECWMHQRMSSPASTSATTNPVVHERSAAASLSKTCCCRSWLARKKDGRWTVRCWRRNERWFCQLLDGSVRKTKKEEVSVKEAADQREIAAHLCCAHQKRRRERETGASLSKREKLESTARTGVAGKIEELETRFSVERNRSSPAIATLAGNSRGEGESGGSGGRRWRWLVNEKERGGESGSTLLEEEEKKKKKKKKRKEGEF</sequence>
<feature type="region of interest" description="Disordered" evidence="2">
    <location>
        <begin position="184"/>
        <end position="206"/>
    </location>
</feature>
<evidence type="ECO:0000256" key="1">
    <source>
        <dbReference type="SAM" id="Coils"/>
    </source>
</evidence>
<keyword evidence="4" id="KW-1185">Reference proteome</keyword>
<protein>
    <submittedName>
        <fullName evidence="3">Uncharacterized protein</fullName>
    </submittedName>
</protein>
<dbReference type="EMBL" id="KK915121">
    <property type="protein sequence ID" value="KDP24402.1"/>
    <property type="molecule type" value="Genomic_DNA"/>
</dbReference>
<keyword evidence="1" id="KW-0175">Coiled coil</keyword>
<reference evidence="3 4" key="1">
    <citation type="journal article" date="2014" name="PLoS ONE">
        <title>Global Analysis of Gene Expression Profiles in Physic Nut (Jatropha curcas L.) Seedlings Exposed to Salt Stress.</title>
        <authorList>
            <person name="Zhang L."/>
            <person name="Zhang C."/>
            <person name="Wu P."/>
            <person name="Chen Y."/>
            <person name="Li M."/>
            <person name="Jiang H."/>
            <person name="Wu G."/>
        </authorList>
    </citation>
    <scope>NUCLEOTIDE SEQUENCE [LARGE SCALE GENOMIC DNA]</scope>
    <source>
        <strain evidence="4">cv. GZQX0401</strain>
        <tissue evidence="3">Young leaves</tissue>
    </source>
</reference>
<dbReference type="Proteomes" id="UP000027138">
    <property type="component" value="Unassembled WGS sequence"/>
</dbReference>
<name>A0A067JKJ0_JATCU</name>